<name>A0A2V0PG04_9CHLO</name>
<dbReference type="GO" id="GO:0046872">
    <property type="term" value="F:metal ion binding"/>
    <property type="evidence" value="ECO:0007669"/>
    <property type="project" value="UniProtKB-KW"/>
</dbReference>
<organism evidence="4 5">
    <name type="scientific">Raphidocelis subcapitata</name>
    <dbReference type="NCBI Taxonomy" id="307507"/>
    <lineage>
        <taxon>Eukaryota</taxon>
        <taxon>Viridiplantae</taxon>
        <taxon>Chlorophyta</taxon>
        <taxon>core chlorophytes</taxon>
        <taxon>Chlorophyceae</taxon>
        <taxon>CS clade</taxon>
        <taxon>Sphaeropleales</taxon>
        <taxon>Selenastraceae</taxon>
        <taxon>Raphidocelis</taxon>
    </lineage>
</organism>
<dbReference type="STRING" id="307507.A0A2V0PG04"/>
<reference evidence="4 5" key="1">
    <citation type="journal article" date="2018" name="Sci. Rep.">
        <title>Raphidocelis subcapitata (=Pseudokirchneriella subcapitata) provides an insight into genome evolution and environmental adaptations in the Sphaeropleales.</title>
        <authorList>
            <person name="Suzuki S."/>
            <person name="Yamaguchi H."/>
            <person name="Nakajima N."/>
            <person name="Kawachi M."/>
        </authorList>
    </citation>
    <scope>NUCLEOTIDE SEQUENCE [LARGE SCALE GENOMIC DNA]</scope>
    <source>
        <strain evidence="4 5">NIES-35</strain>
    </source>
</reference>
<keyword evidence="2" id="KW-0408">Iron</keyword>
<feature type="domain" description="Gamma-butyrobetaine hydroxylase-like N-terminal" evidence="3">
    <location>
        <begin position="2"/>
        <end position="83"/>
    </location>
</feature>
<dbReference type="Proteomes" id="UP000247498">
    <property type="component" value="Unassembled WGS sequence"/>
</dbReference>
<evidence type="ECO:0000313" key="5">
    <source>
        <dbReference type="Proteomes" id="UP000247498"/>
    </source>
</evidence>
<proteinExistence type="predicted"/>
<dbReference type="PANTHER" id="PTHR35303">
    <property type="entry name" value="OS02G0197800 PROTEIN"/>
    <property type="match status" value="1"/>
</dbReference>
<keyword evidence="1" id="KW-0479">Metal-binding</keyword>
<dbReference type="AlphaFoldDB" id="A0A2V0PG04"/>
<dbReference type="OrthoDB" id="19707at2759"/>
<evidence type="ECO:0000256" key="1">
    <source>
        <dbReference type="ARBA" id="ARBA00022723"/>
    </source>
</evidence>
<dbReference type="EMBL" id="BDRX01000134">
    <property type="protein sequence ID" value="GBF98751.1"/>
    <property type="molecule type" value="Genomic_DNA"/>
</dbReference>
<comment type="caution">
    <text evidence="4">The sequence shown here is derived from an EMBL/GenBank/DDBJ whole genome shotgun (WGS) entry which is preliminary data.</text>
</comment>
<gene>
    <name evidence="4" type="ORF">Rsub_11157</name>
</gene>
<accession>A0A2V0PG04</accession>
<dbReference type="FunCoup" id="A0A2V0PG04">
    <property type="interactions" value="11"/>
</dbReference>
<dbReference type="Pfam" id="PF06155">
    <property type="entry name" value="GBBH-like_N"/>
    <property type="match status" value="1"/>
</dbReference>
<evidence type="ECO:0000259" key="3">
    <source>
        <dbReference type="Pfam" id="PF06155"/>
    </source>
</evidence>
<dbReference type="InterPro" id="IPR038492">
    <property type="entry name" value="GBBH-like_N_sf"/>
</dbReference>
<dbReference type="Gene3D" id="3.30.2020.30">
    <property type="match status" value="1"/>
</dbReference>
<sequence length="118" mass="13160">MSRVLEVAFEGGVRHRFSAELLRVLSPSADNAASPRGGTPPHGAKVAAGRRFVGILGMQPVGHYAVRLHFDDLHESIYPFDYLADLGQRRLGWAKSYIRLLRQQGLSRDPKRTPARKI</sequence>
<keyword evidence="5" id="KW-1185">Reference proteome</keyword>
<evidence type="ECO:0000256" key="2">
    <source>
        <dbReference type="ARBA" id="ARBA00023004"/>
    </source>
</evidence>
<protein>
    <recommendedName>
        <fullName evidence="3">Gamma-butyrobetaine hydroxylase-like N-terminal domain-containing protein</fullName>
    </recommendedName>
</protein>
<dbReference type="InParanoid" id="A0A2V0PG04"/>
<evidence type="ECO:0000313" key="4">
    <source>
        <dbReference type="EMBL" id="GBF98751.1"/>
    </source>
</evidence>
<dbReference type="PANTHER" id="PTHR35303:SF5">
    <property type="entry name" value="OS02G0197800 PROTEIN"/>
    <property type="match status" value="1"/>
</dbReference>
<dbReference type="InterPro" id="IPR010376">
    <property type="entry name" value="GBBH-like_N"/>
</dbReference>